<name>A0ABR1FL07_AURAN</name>
<comment type="cofactor">
    <cofactor evidence="1">
        <name>Zn(2+)</name>
        <dbReference type="ChEBI" id="CHEBI:29105"/>
    </cofactor>
</comment>
<comment type="caution">
    <text evidence="7">The sequence shown here is derived from an EMBL/GenBank/DDBJ whole genome shotgun (WGS) entry which is preliminary data.</text>
</comment>
<evidence type="ECO:0000256" key="3">
    <source>
        <dbReference type="ARBA" id="ARBA00022723"/>
    </source>
</evidence>
<gene>
    <name evidence="7" type="ORF">SO694_0003723</name>
</gene>
<evidence type="ECO:0000313" key="7">
    <source>
        <dbReference type="EMBL" id="KAK7232770.1"/>
    </source>
</evidence>
<proteinExistence type="inferred from homology"/>
<dbReference type="PANTHER" id="PTHR46081:SF8">
    <property type="entry name" value="PEPTIDE METHIONINE SULFOXIDE REDUCTASE 2"/>
    <property type="match status" value="1"/>
</dbReference>
<evidence type="ECO:0000256" key="2">
    <source>
        <dbReference type="ARBA" id="ARBA00007174"/>
    </source>
</evidence>
<dbReference type="EMBL" id="JBBJCI010000366">
    <property type="protein sequence ID" value="KAK7232770.1"/>
    <property type="molecule type" value="Genomic_DNA"/>
</dbReference>
<sequence length="188" mass="20341">MPVDEGAISAHEFSRSFNAAPLGAPSTEEELTDLQKQVLLRKSTEPQGHSERPGGLEHELQRAHGTKYPQRGAFLCVQCGTPLYWARSKFGSGSGWPAFYDAVDGAVERVAESQQDPLSSELKQHGTELVCSNCGGHLGHVFEGEGFGTPTDERHCVNGVCLRYDAATPGQPDDVARQFHLTLAPIPD</sequence>
<dbReference type="Pfam" id="PF01641">
    <property type="entry name" value="SelR"/>
    <property type="match status" value="1"/>
</dbReference>
<dbReference type="Gene3D" id="2.170.150.20">
    <property type="entry name" value="Peptide methionine sulfoxide reductase"/>
    <property type="match status" value="1"/>
</dbReference>
<evidence type="ECO:0000259" key="6">
    <source>
        <dbReference type="PROSITE" id="PS51790"/>
    </source>
</evidence>
<evidence type="ECO:0000313" key="8">
    <source>
        <dbReference type="Proteomes" id="UP001363151"/>
    </source>
</evidence>
<keyword evidence="5" id="KW-0560">Oxidoreductase</keyword>
<keyword evidence="3" id="KW-0479">Metal-binding</keyword>
<dbReference type="PROSITE" id="PS51790">
    <property type="entry name" value="MSRB"/>
    <property type="match status" value="1"/>
</dbReference>
<organism evidence="7 8">
    <name type="scientific">Aureococcus anophagefferens</name>
    <name type="common">Harmful bloom alga</name>
    <dbReference type="NCBI Taxonomy" id="44056"/>
    <lineage>
        <taxon>Eukaryota</taxon>
        <taxon>Sar</taxon>
        <taxon>Stramenopiles</taxon>
        <taxon>Ochrophyta</taxon>
        <taxon>Pelagophyceae</taxon>
        <taxon>Pelagomonadales</taxon>
        <taxon>Pelagomonadaceae</taxon>
        <taxon>Aureococcus</taxon>
    </lineage>
</organism>
<dbReference type="Proteomes" id="UP001363151">
    <property type="component" value="Unassembled WGS sequence"/>
</dbReference>
<evidence type="ECO:0000256" key="4">
    <source>
        <dbReference type="ARBA" id="ARBA00022833"/>
    </source>
</evidence>
<evidence type="ECO:0000256" key="5">
    <source>
        <dbReference type="ARBA" id="ARBA00023002"/>
    </source>
</evidence>
<comment type="similarity">
    <text evidence="2">Belongs to the MsrB Met sulfoxide reductase family.</text>
</comment>
<dbReference type="InterPro" id="IPR002579">
    <property type="entry name" value="Met_Sox_Rdtase_MsrB_dom"/>
</dbReference>
<accession>A0ABR1FL07</accession>
<dbReference type="PANTHER" id="PTHR46081">
    <property type="entry name" value="PEPTIDE METHIONINE SULFOXIDE REDUCTASE 2"/>
    <property type="match status" value="1"/>
</dbReference>
<keyword evidence="4" id="KW-0862">Zinc</keyword>
<dbReference type="InterPro" id="IPR011057">
    <property type="entry name" value="Mss4-like_sf"/>
</dbReference>
<protein>
    <submittedName>
        <fullName evidence="7">Peptide-methionine (R)-S-oxide reductase</fullName>
    </submittedName>
</protein>
<dbReference type="InterPro" id="IPR028427">
    <property type="entry name" value="Met_Sox_Rdtase_MsrB"/>
</dbReference>
<evidence type="ECO:0000256" key="1">
    <source>
        <dbReference type="ARBA" id="ARBA00001947"/>
    </source>
</evidence>
<reference evidence="7 8" key="1">
    <citation type="submission" date="2024-03" db="EMBL/GenBank/DDBJ databases">
        <title>Aureococcus anophagefferens CCMP1851 and Kratosvirus quantuckense: Draft genome of a second virus-susceptible host strain in the model system.</title>
        <authorList>
            <person name="Chase E."/>
            <person name="Truchon A.R."/>
            <person name="Schepens W."/>
            <person name="Wilhelm S.W."/>
        </authorList>
    </citation>
    <scope>NUCLEOTIDE SEQUENCE [LARGE SCALE GENOMIC DNA]</scope>
    <source>
        <strain evidence="7 8">CCMP1851</strain>
    </source>
</reference>
<keyword evidence="8" id="KW-1185">Reference proteome</keyword>
<dbReference type="SUPFAM" id="SSF51316">
    <property type="entry name" value="Mss4-like"/>
    <property type="match status" value="1"/>
</dbReference>
<feature type="domain" description="MsrB" evidence="6">
    <location>
        <begin position="24"/>
        <end position="167"/>
    </location>
</feature>